<comment type="caution">
    <text evidence="1">The sequence shown here is derived from an EMBL/GenBank/DDBJ whole genome shotgun (WGS) entry which is preliminary data.</text>
</comment>
<accession>A0ABQ2C0D9</accession>
<dbReference type="RefSeq" id="WP_188375117.1">
    <property type="nucleotide sequence ID" value="NZ_BMDQ01000004.1"/>
</dbReference>
<proteinExistence type="predicted"/>
<name>A0ABQ2C0D9_9FLAO</name>
<dbReference type="EMBL" id="BMDQ01000004">
    <property type="protein sequence ID" value="GGI58202.1"/>
    <property type="molecule type" value="Genomic_DNA"/>
</dbReference>
<protein>
    <submittedName>
        <fullName evidence="1">Uncharacterized protein</fullName>
    </submittedName>
</protein>
<gene>
    <name evidence="1" type="ORF">GCM10011444_25110</name>
</gene>
<sequence>MTRRILLLLFICLGLSLYGQSKKHTLPLAKFGENLSKPLSSKERAFIDEVYGAYANEFIYNKPHRVKTFKQILRNRVKIGFYENKDLSSLKRLSQIPLVNSINHNLLRDFSFDADNFNPLKYAFNFFSENKTQTYRVDNTQFVITIFSQH</sequence>
<organism evidence="1 2">
    <name type="scientific">Winogradskyella haliclonae</name>
    <dbReference type="NCBI Taxonomy" id="2048558"/>
    <lineage>
        <taxon>Bacteria</taxon>
        <taxon>Pseudomonadati</taxon>
        <taxon>Bacteroidota</taxon>
        <taxon>Flavobacteriia</taxon>
        <taxon>Flavobacteriales</taxon>
        <taxon>Flavobacteriaceae</taxon>
        <taxon>Winogradskyella</taxon>
    </lineage>
</organism>
<reference evidence="2" key="1">
    <citation type="journal article" date="2019" name="Int. J. Syst. Evol. Microbiol.">
        <title>The Global Catalogue of Microorganisms (GCM) 10K type strain sequencing project: providing services to taxonomists for standard genome sequencing and annotation.</title>
        <authorList>
            <consortium name="The Broad Institute Genomics Platform"/>
            <consortium name="The Broad Institute Genome Sequencing Center for Infectious Disease"/>
            <person name="Wu L."/>
            <person name="Ma J."/>
        </authorList>
    </citation>
    <scope>NUCLEOTIDE SEQUENCE [LARGE SCALE GENOMIC DNA]</scope>
    <source>
        <strain evidence="2">CCM 8681</strain>
    </source>
</reference>
<keyword evidence="2" id="KW-1185">Reference proteome</keyword>
<evidence type="ECO:0000313" key="2">
    <source>
        <dbReference type="Proteomes" id="UP000624701"/>
    </source>
</evidence>
<dbReference type="Proteomes" id="UP000624701">
    <property type="component" value="Unassembled WGS sequence"/>
</dbReference>
<evidence type="ECO:0000313" key="1">
    <source>
        <dbReference type="EMBL" id="GGI58202.1"/>
    </source>
</evidence>